<gene>
    <name evidence="1" type="ORF">LOK49_LG04G00253</name>
</gene>
<keyword evidence="2" id="KW-1185">Reference proteome</keyword>
<reference evidence="1 2" key="1">
    <citation type="journal article" date="2022" name="Plant J.">
        <title>Chromosome-level genome of Camellia lanceoleosa provides a valuable resource for understanding genome evolution and self-incompatibility.</title>
        <authorList>
            <person name="Gong W."/>
            <person name="Xiao S."/>
            <person name="Wang L."/>
            <person name="Liao Z."/>
            <person name="Chang Y."/>
            <person name="Mo W."/>
            <person name="Hu G."/>
            <person name="Li W."/>
            <person name="Zhao G."/>
            <person name="Zhu H."/>
            <person name="Hu X."/>
            <person name="Ji K."/>
            <person name="Xiang X."/>
            <person name="Song Q."/>
            <person name="Yuan D."/>
            <person name="Jin S."/>
            <person name="Zhang L."/>
        </authorList>
    </citation>
    <scope>NUCLEOTIDE SEQUENCE [LARGE SCALE GENOMIC DNA]</scope>
    <source>
        <strain evidence="1">SQ_2022a</strain>
    </source>
</reference>
<accession>A0ACC0I5Q1</accession>
<sequence length="68" mass="7799">MCVSSEDAHKLWFIFLFERIIFGLARSKQSNDQCGIWRRLSESLFVAQDALLVLWTGSSIPDGFGCWD</sequence>
<organism evidence="1 2">
    <name type="scientific">Camellia lanceoleosa</name>
    <dbReference type="NCBI Taxonomy" id="1840588"/>
    <lineage>
        <taxon>Eukaryota</taxon>
        <taxon>Viridiplantae</taxon>
        <taxon>Streptophyta</taxon>
        <taxon>Embryophyta</taxon>
        <taxon>Tracheophyta</taxon>
        <taxon>Spermatophyta</taxon>
        <taxon>Magnoliopsida</taxon>
        <taxon>eudicotyledons</taxon>
        <taxon>Gunneridae</taxon>
        <taxon>Pentapetalae</taxon>
        <taxon>asterids</taxon>
        <taxon>Ericales</taxon>
        <taxon>Theaceae</taxon>
        <taxon>Camellia</taxon>
    </lineage>
</organism>
<dbReference type="EMBL" id="CM045759">
    <property type="protein sequence ID" value="KAI8019281.1"/>
    <property type="molecule type" value="Genomic_DNA"/>
</dbReference>
<evidence type="ECO:0000313" key="2">
    <source>
        <dbReference type="Proteomes" id="UP001060215"/>
    </source>
</evidence>
<protein>
    <submittedName>
        <fullName evidence="1">Uncharacterized protein</fullName>
    </submittedName>
</protein>
<comment type="caution">
    <text evidence="1">The sequence shown here is derived from an EMBL/GenBank/DDBJ whole genome shotgun (WGS) entry which is preliminary data.</text>
</comment>
<evidence type="ECO:0000313" key="1">
    <source>
        <dbReference type="EMBL" id="KAI8019281.1"/>
    </source>
</evidence>
<dbReference type="Proteomes" id="UP001060215">
    <property type="component" value="Chromosome 2"/>
</dbReference>
<name>A0ACC0I5Q1_9ERIC</name>
<proteinExistence type="predicted"/>